<dbReference type="Proteomes" id="UP000184423">
    <property type="component" value="Unassembled WGS sequence"/>
</dbReference>
<dbReference type="RefSeq" id="WP_073249475.1">
    <property type="nucleotide sequence ID" value="NZ_FQVG01000044.1"/>
</dbReference>
<dbReference type="Pfam" id="PF01969">
    <property type="entry name" value="Ni_insertion"/>
    <property type="match status" value="1"/>
</dbReference>
<keyword evidence="2 3" id="KW-0456">Lyase</keyword>
<dbReference type="InterPro" id="IPR002822">
    <property type="entry name" value="Ni_insertion"/>
</dbReference>
<comment type="similarity">
    <text evidence="3">Belongs to the LarC family.</text>
</comment>
<proteinExistence type="inferred from homology"/>
<dbReference type="EC" id="4.99.1.12" evidence="3"/>
<evidence type="ECO:0000256" key="3">
    <source>
        <dbReference type="HAMAP-Rule" id="MF_01074"/>
    </source>
</evidence>
<sequence length="385" mass="43711">MRILYFDCFSGISGDMAVASLLDLGVSKEYLLNELKKLNIDEEYKIDIKRVKRAGIDSTYFDVILTEHRHHARNLFDIEGIIDKSDLNKSVKELSKKIFKIVGEAEAKVHGEKLYDVHFHEVGATDSIIDIVAFSICLDYLKIDKVISSYINTGRGFVECEHGILPVPAPATAEILRGIPIYSDEREFELTTPTGAAIIKAVADEFKMDCPLVIKNVGYGAGKRETEKPNVLRVILSDDNQDELFLIQANIDDMTGEMYGYLMDKLFEAGARDVYYTPIYMKKNRPAVTLNVIVSKSMEEKILDIIFTESTTIGVRKIKIDRVELERETKTVETRYGDVKVKIARYKDKIVNIKPEFEDLKRIADENNIPLKSATQVKCEINHNL</sequence>
<reference evidence="5" key="1">
    <citation type="submission" date="2016-11" db="EMBL/GenBank/DDBJ databases">
        <authorList>
            <person name="Varghese N."/>
            <person name="Submissions S."/>
        </authorList>
    </citation>
    <scope>NUCLEOTIDE SEQUENCE [LARGE SCALE GENOMIC DNA]</scope>
    <source>
        <strain evidence="5">DSM 10124</strain>
    </source>
</reference>
<protein>
    <recommendedName>
        <fullName evidence="3">Pyridinium-3,5-bisthiocarboxylic acid mononucleotide nickel insertion protein</fullName>
        <shortName evidence="3">P2TMN nickel insertion protein</shortName>
        <ecNumber evidence="3">4.99.1.12</ecNumber>
    </recommendedName>
    <alternativeName>
        <fullName evidence="3">Nickel-pincer cofactor biosynthesis protein LarC</fullName>
    </alternativeName>
</protein>
<dbReference type="PANTHER" id="PTHR36566">
    <property type="entry name" value="NICKEL INSERTION PROTEIN-RELATED"/>
    <property type="match status" value="1"/>
</dbReference>
<comment type="catalytic activity">
    <reaction evidence="3">
        <text>Ni(II)-pyridinium-3,5-bisthiocarboxylate mononucleotide = pyridinium-3,5-bisthiocarboxylate mononucleotide + Ni(2+)</text>
        <dbReference type="Rhea" id="RHEA:54784"/>
        <dbReference type="ChEBI" id="CHEBI:49786"/>
        <dbReference type="ChEBI" id="CHEBI:137372"/>
        <dbReference type="ChEBI" id="CHEBI:137373"/>
        <dbReference type="EC" id="4.99.1.12"/>
    </reaction>
</comment>
<dbReference type="HAMAP" id="MF_01074">
    <property type="entry name" value="LarC"/>
    <property type="match status" value="1"/>
</dbReference>
<evidence type="ECO:0000313" key="4">
    <source>
        <dbReference type="EMBL" id="SHF22710.1"/>
    </source>
</evidence>
<comment type="function">
    <text evidence="3">Involved in the biosynthesis of a nickel-pincer cofactor ((SCS)Ni(II) pincer complex). Binds Ni(2+), and functions in nickel delivery to pyridinium-3,5-bisthiocarboxylic acid mononucleotide (P2TMN), to form the mature cofactor. Is thus probably required for the activation of nickel-pincer cofactor-dependent enzymes.</text>
</comment>
<dbReference type="GO" id="GO:0016829">
    <property type="term" value="F:lyase activity"/>
    <property type="evidence" value="ECO:0007669"/>
    <property type="project" value="UniProtKB-UniRule"/>
</dbReference>
<keyword evidence="1 3" id="KW-0533">Nickel</keyword>
<organism evidence="4 5">
    <name type="scientific">Caloramator proteoclasticus DSM 10124</name>
    <dbReference type="NCBI Taxonomy" id="1121262"/>
    <lineage>
        <taxon>Bacteria</taxon>
        <taxon>Bacillati</taxon>
        <taxon>Bacillota</taxon>
        <taxon>Clostridia</taxon>
        <taxon>Eubacteriales</taxon>
        <taxon>Clostridiaceae</taxon>
        <taxon>Caloramator</taxon>
    </lineage>
</organism>
<evidence type="ECO:0000256" key="1">
    <source>
        <dbReference type="ARBA" id="ARBA00022596"/>
    </source>
</evidence>
<dbReference type="Gene3D" id="3.10.20.300">
    <property type="entry name" value="mk0293 like domain"/>
    <property type="match status" value="1"/>
</dbReference>
<evidence type="ECO:0000313" key="5">
    <source>
        <dbReference type="Proteomes" id="UP000184423"/>
    </source>
</evidence>
<dbReference type="PANTHER" id="PTHR36566:SF1">
    <property type="entry name" value="PYRIDINIUM-3,5-BISTHIOCARBOXYLIC ACID MONONUCLEOTIDE NICKEL INSERTION PROTEIN"/>
    <property type="match status" value="1"/>
</dbReference>
<evidence type="ECO:0000256" key="2">
    <source>
        <dbReference type="ARBA" id="ARBA00023239"/>
    </source>
</evidence>
<gene>
    <name evidence="3" type="primary">larC</name>
    <name evidence="4" type="ORF">SAMN02746091_02041</name>
</gene>
<accession>A0A1M4ZXE0</accession>
<dbReference type="Gene3D" id="3.30.70.1380">
    <property type="entry name" value="Transcriptional regulatory protein pf0864 domain like"/>
    <property type="match status" value="1"/>
</dbReference>
<dbReference type="AlphaFoldDB" id="A0A1M4ZXE0"/>
<dbReference type="NCBIfam" id="TIGR00299">
    <property type="entry name" value="nickel pincer cofactor biosynthesis protein LarC"/>
    <property type="match status" value="1"/>
</dbReference>
<keyword evidence="5" id="KW-1185">Reference proteome</keyword>
<dbReference type="GO" id="GO:0051604">
    <property type="term" value="P:protein maturation"/>
    <property type="evidence" value="ECO:0007669"/>
    <property type="project" value="UniProtKB-UniRule"/>
</dbReference>
<name>A0A1M4ZXE0_9CLOT</name>
<dbReference type="EMBL" id="FQVG01000044">
    <property type="protein sequence ID" value="SHF22710.1"/>
    <property type="molecule type" value="Genomic_DNA"/>
</dbReference>
<dbReference type="GO" id="GO:0016151">
    <property type="term" value="F:nickel cation binding"/>
    <property type="evidence" value="ECO:0007669"/>
    <property type="project" value="UniProtKB-UniRule"/>
</dbReference>